<keyword evidence="1" id="KW-1133">Transmembrane helix</keyword>
<reference evidence="3 4" key="1">
    <citation type="submission" date="2022-12" db="EMBL/GenBank/DDBJ databases">
        <title>Chromosome-scale assembly of the Ensete ventricosum genome.</title>
        <authorList>
            <person name="Dussert Y."/>
            <person name="Stocks J."/>
            <person name="Wendawek A."/>
            <person name="Woldeyes F."/>
            <person name="Nichols R.A."/>
            <person name="Borrell J.S."/>
        </authorList>
    </citation>
    <scope>NUCLEOTIDE SEQUENCE [LARGE SCALE GENOMIC DNA]</scope>
    <source>
        <strain evidence="4">cv. Maze</strain>
        <tissue evidence="3">Seeds</tissue>
    </source>
</reference>
<evidence type="ECO:0000313" key="4">
    <source>
        <dbReference type="Proteomes" id="UP001222027"/>
    </source>
</evidence>
<feature type="transmembrane region" description="Helical" evidence="1">
    <location>
        <begin position="604"/>
        <end position="623"/>
    </location>
</feature>
<sequence>MVHRTTQRNPILTCTWHPTTHTIPPPLGELFAFVDPPRRSHVPLKRTAALRSGRSHSWFAGRPHRETRTFRSLHLRLSRPYLYSFAFPRLLLSSPRRPHCRVVKPSSLALEHIHRFDGSINLIGELPKCSATESPNVRTIYGVIGMLKLLVGAYLLVITERESVGSYLGHAIYRVSGMQILPCNHSLNSSSAEQKKMEAEFSVLLNAAEGTSGLYFSYDVNLTLCLQRLHELGNESKLLPLWRQAEPRFLWNSYMLEALIDNKLDSYVLPIIQGSYQNFQAAIGQKVVDVTLIARRCTRRTGTRMWRRGADMEGYVANFVESEQILQSNGFTASFVQVRGSMPFLWEQIVDLTYKPKFEIVRPEEASHVAERHFLDLSNKYGSVLAVDLVNKHGSEGRLSERFANAMQTIRNDDIRYLHFDFHQICGHIHFERLSLLYNQIEDYLNKHGYFLLNEKGEKVSSQTGVVRTNCIDCLDRTNVTQSMIARKALENQLKQIGIFGSDDSISAYPYFDASYKILWANHGDHISIQYSGTPALKGDFVRYGKRTAQGIVKDGWNALARYYLNNFVDGTKQDAIDLLQGHYIVSLSRDMSSPTKAGALETYASFRLALALVLTGLMFALMSLRQAQINVGHILLSLVWASLSLGIAAFVRANGRVFTNRPRLLRSKH</sequence>
<dbReference type="EMBL" id="JAQQAF010000002">
    <property type="protein sequence ID" value="KAJ8504659.1"/>
    <property type="molecule type" value="Genomic_DNA"/>
</dbReference>
<evidence type="ECO:0000259" key="2">
    <source>
        <dbReference type="PROSITE" id="PS50275"/>
    </source>
</evidence>
<dbReference type="Pfam" id="PF02383">
    <property type="entry name" value="Syja_N"/>
    <property type="match status" value="1"/>
</dbReference>
<dbReference type="AlphaFoldDB" id="A0AAV8RMT6"/>
<name>A0AAV8RMT6_ENSVE</name>
<dbReference type="Proteomes" id="UP001222027">
    <property type="component" value="Unassembled WGS sequence"/>
</dbReference>
<keyword evidence="1" id="KW-0472">Membrane</keyword>
<dbReference type="PANTHER" id="PTHR45662:SF2">
    <property type="entry name" value="PHOSPHATIDYLINOSITOL-3-PHOSPHATASE SAC1"/>
    <property type="match status" value="1"/>
</dbReference>
<dbReference type="PROSITE" id="PS50275">
    <property type="entry name" value="SAC"/>
    <property type="match status" value="1"/>
</dbReference>
<dbReference type="InterPro" id="IPR002013">
    <property type="entry name" value="SAC_dom"/>
</dbReference>
<gene>
    <name evidence="3" type="ORF">OPV22_005545</name>
</gene>
<comment type="caution">
    <text evidence="3">The sequence shown here is derived from an EMBL/GenBank/DDBJ whole genome shotgun (WGS) entry which is preliminary data.</text>
</comment>
<dbReference type="GO" id="GO:0043812">
    <property type="term" value="F:phosphatidylinositol-4-phosphate phosphatase activity"/>
    <property type="evidence" value="ECO:0007669"/>
    <property type="project" value="TreeGrafter"/>
</dbReference>
<dbReference type="PANTHER" id="PTHR45662">
    <property type="entry name" value="PHOSPHATIDYLINOSITIDE PHOSPHATASE SAC1"/>
    <property type="match status" value="1"/>
</dbReference>
<dbReference type="GO" id="GO:0046856">
    <property type="term" value="P:phosphatidylinositol dephosphorylation"/>
    <property type="evidence" value="ECO:0007669"/>
    <property type="project" value="TreeGrafter"/>
</dbReference>
<organism evidence="3 4">
    <name type="scientific">Ensete ventricosum</name>
    <name type="common">Abyssinian banana</name>
    <name type="synonym">Musa ensete</name>
    <dbReference type="NCBI Taxonomy" id="4639"/>
    <lineage>
        <taxon>Eukaryota</taxon>
        <taxon>Viridiplantae</taxon>
        <taxon>Streptophyta</taxon>
        <taxon>Embryophyta</taxon>
        <taxon>Tracheophyta</taxon>
        <taxon>Spermatophyta</taxon>
        <taxon>Magnoliopsida</taxon>
        <taxon>Liliopsida</taxon>
        <taxon>Zingiberales</taxon>
        <taxon>Musaceae</taxon>
        <taxon>Ensete</taxon>
    </lineage>
</organism>
<evidence type="ECO:0000313" key="3">
    <source>
        <dbReference type="EMBL" id="KAJ8504659.1"/>
    </source>
</evidence>
<evidence type="ECO:0000256" key="1">
    <source>
        <dbReference type="SAM" id="Phobius"/>
    </source>
</evidence>
<feature type="domain" description="SAC" evidence="2">
    <location>
        <begin position="205"/>
        <end position="533"/>
    </location>
</feature>
<keyword evidence="1" id="KW-0812">Transmembrane</keyword>
<dbReference type="GO" id="GO:0005783">
    <property type="term" value="C:endoplasmic reticulum"/>
    <property type="evidence" value="ECO:0007669"/>
    <property type="project" value="TreeGrafter"/>
</dbReference>
<accession>A0AAV8RMT6</accession>
<keyword evidence="4" id="KW-1185">Reference proteome</keyword>
<feature type="transmembrane region" description="Helical" evidence="1">
    <location>
        <begin position="635"/>
        <end position="654"/>
    </location>
</feature>
<proteinExistence type="predicted"/>
<protein>
    <recommendedName>
        <fullName evidence="2">SAC domain-containing protein</fullName>
    </recommendedName>
</protein>